<dbReference type="AlphaFoldDB" id="K0KRX9"/>
<reference evidence="5 6" key="1">
    <citation type="journal article" date="2012" name="Eukaryot. Cell">
        <title>Draft genome sequence of Wickerhamomyces ciferrii NRRL Y-1031 F-60-10.</title>
        <authorList>
            <person name="Schneider J."/>
            <person name="Andrea H."/>
            <person name="Blom J."/>
            <person name="Jaenicke S."/>
            <person name="Ruckert C."/>
            <person name="Schorsch C."/>
            <person name="Szczepanowski R."/>
            <person name="Farwick M."/>
            <person name="Goesmann A."/>
            <person name="Puhler A."/>
            <person name="Schaffer S."/>
            <person name="Tauch A."/>
            <person name="Kohler T."/>
            <person name="Brinkrolf K."/>
        </authorList>
    </citation>
    <scope>NUCLEOTIDE SEQUENCE [LARGE SCALE GENOMIC DNA]</scope>
    <source>
        <strain evidence="6">ATCC 14091 / BCRC 22168 / CBS 111 / JCM 3599 / NBRC 0793 / NRRL Y-1031 F-60-10</strain>
    </source>
</reference>
<protein>
    <submittedName>
        <fullName evidence="5">E3 ubiquitin-protein ligase</fullName>
        <ecNumber evidence="5">6.3.2.-</ecNumber>
    </submittedName>
</protein>
<keyword evidence="1" id="KW-0862">Zinc</keyword>
<feature type="chain" id="PRO_5003837884" evidence="3">
    <location>
        <begin position="26"/>
        <end position="341"/>
    </location>
</feature>
<keyword evidence="6" id="KW-1185">Reference proteome</keyword>
<dbReference type="EMBL" id="CAIF01000217">
    <property type="protein sequence ID" value="CCH45901.1"/>
    <property type="molecule type" value="Genomic_DNA"/>
</dbReference>
<feature type="transmembrane region" description="Helical" evidence="2">
    <location>
        <begin position="111"/>
        <end position="131"/>
    </location>
</feature>
<dbReference type="PROSITE" id="PS50089">
    <property type="entry name" value="ZF_RING_2"/>
    <property type="match status" value="1"/>
</dbReference>
<dbReference type="InParanoid" id="K0KRX9"/>
<dbReference type="InterPro" id="IPR013083">
    <property type="entry name" value="Znf_RING/FYVE/PHD"/>
</dbReference>
<evidence type="ECO:0000259" key="4">
    <source>
        <dbReference type="PROSITE" id="PS50089"/>
    </source>
</evidence>
<evidence type="ECO:0000256" key="2">
    <source>
        <dbReference type="SAM" id="Phobius"/>
    </source>
</evidence>
<dbReference type="Gene3D" id="3.30.40.10">
    <property type="entry name" value="Zinc/RING finger domain, C3HC4 (zinc finger)"/>
    <property type="match status" value="1"/>
</dbReference>
<dbReference type="GO" id="GO:0008270">
    <property type="term" value="F:zinc ion binding"/>
    <property type="evidence" value="ECO:0007669"/>
    <property type="project" value="UniProtKB-KW"/>
</dbReference>
<sequence length="341" mass="39047">MKFFNSSRLLWFTISLYLLFQISSTLPVPQAEISGLTNQIKHLDELSIDHQNTKIEDINRSNTLEAHDDDDDDAYKHYSLISRSDIEKAENNKEANNSENDHKKNFNNLHLIWIVPLCLVGVIILLAAFISNCESTGDNPRDQGFTQHANYQKRCKNMIQNGFIIFGTACLIFLLIAGTYELLSNNEHPVIQEPATELPVSNKRNPNSSVVTRSQIDSHVYDQKKLEEVSKSSIIAPYGTYKLITIEQLETPDYEELKNKDVCLICLESYNEGRDHLAQLPCSHTLHYLCFIKSSRINGDSNNVLGSPNMRCYVCQLSLIKYHQYLADYKLDHKQVEFVNK</sequence>
<dbReference type="Proteomes" id="UP000009328">
    <property type="component" value="Unassembled WGS sequence"/>
</dbReference>
<keyword evidence="2" id="KW-0472">Membrane</keyword>
<proteinExistence type="predicted"/>
<evidence type="ECO:0000313" key="6">
    <source>
        <dbReference type="Proteomes" id="UP000009328"/>
    </source>
</evidence>
<dbReference type="EC" id="6.3.2.-" evidence="5"/>
<organism evidence="5 6">
    <name type="scientific">Wickerhamomyces ciferrii (strain ATCC 14091 / BCRC 22168 / CBS 111 / JCM 3599 / NBRC 0793 / NRRL Y-1031 F-60-10)</name>
    <name type="common">Yeast</name>
    <name type="synonym">Pichia ciferrii</name>
    <dbReference type="NCBI Taxonomy" id="1206466"/>
    <lineage>
        <taxon>Eukaryota</taxon>
        <taxon>Fungi</taxon>
        <taxon>Dikarya</taxon>
        <taxon>Ascomycota</taxon>
        <taxon>Saccharomycotina</taxon>
        <taxon>Saccharomycetes</taxon>
        <taxon>Phaffomycetales</taxon>
        <taxon>Wickerhamomycetaceae</taxon>
        <taxon>Wickerhamomyces</taxon>
    </lineage>
</organism>
<keyword evidence="2" id="KW-1133">Transmembrane helix</keyword>
<dbReference type="HOGENOM" id="CLU_078046_0_0_1"/>
<keyword evidence="2" id="KW-0812">Transmembrane</keyword>
<comment type="caution">
    <text evidence="5">The sequence shown here is derived from an EMBL/GenBank/DDBJ whole genome shotgun (WGS) entry which is preliminary data.</text>
</comment>
<keyword evidence="1" id="KW-0479">Metal-binding</keyword>
<feature type="transmembrane region" description="Helical" evidence="2">
    <location>
        <begin position="163"/>
        <end position="183"/>
    </location>
</feature>
<dbReference type="SMART" id="SM00184">
    <property type="entry name" value="RING"/>
    <property type="match status" value="1"/>
</dbReference>
<evidence type="ECO:0000256" key="3">
    <source>
        <dbReference type="SAM" id="SignalP"/>
    </source>
</evidence>
<keyword evidence="1" id="KW-0863">Zinc-finger</keyword>
<evidence type="ECO:0000256" key="1">
    <source>
        <dbReference type="PROSITE-ProRule" id="PRU00175"/>
    </source>
</evidence>
<name>K0KRX9_WICCF</name>
<feature type="domain" description="RING-type" evidence="4">
    <location>
        <begin position="263"/>
        <end position="316"/>
    </location>
</feature>
<dbReference type="SUPFAM" id="SSF57850">
    <property type="entry name" value="RING/U-box"/>
    <property type="match status" value="1"/>
</dbReference>
<keyword evidence="3" id="KW-0732">Signal</keyword>
<gene>
    <name evidence="5" type="ORF">BN7_5488</name>
</gene>
<dbReference type="Pfam" id="PF13639">
    <property type="entry name" value="zf-RING_2"/>
    <property type="match status" value="1"/>
</dbReference>
<evidence type="ECO:0000313" key="5">
    <source>
        <dbReference type="EMBL" id="CCH45901.1"/>
    </source>
</evidence>
<feature type="signal peptide" evidence="3">
    <location>
        <begin position="1"/>
        <end position="25"/>
    </location>
</feature>
<dbReference type="InterPro" id="IPR001841">
    <property type="entry name" value="Znf_RING"/>
</dbReference>
<accession>K0KRX9</accession>